<gene>
    <name evidence="2" type="primary">APO3</name>
    <name evidence="2" type="ORF">AXF42_Ash007095</name>
</gene>
<keyword evidence="3" id="KW-1185">Reference proteome</keyword>
<evidence type="ECO:0000313" key="2">
    <source>
        <dbReference type="EMBL" id="PKA66398.1"/>
    </source>
</evidence>
<proteinExistence type="predicted"/>
<dbReference type="Proteomes" id="UP000236161">
    <property type="component" value="Unassembled WGS sequence"/>
</dbReference>
<accession>A0A2I0BF26</accession>
<dbReference type="PROSITE" id="PS51499">
    <property type="entry name" value="APO"/>
    <property type="match status" value="2"/>
</dbReference>
<dbReference type="OrthoDB" id="1926485at2759"/>
<protein>
    <submittedName>
        <fullName evidence="2">APO protein 3, mitochondrial</fullName>
    </submittedName>
</protein>
<evidence type="ECO:0000313" key="3">
    <source>
        <dbReference type="Proteomes" id="UP000236161"/>
    </source>
</evidence>
<sequence length="412" mass="46693">MLRGRTQRFVKHFEQILRRVSQSCLNGSSSLFSTGIEGFEEHVVLSRRLQRSGRKPLVTSINELKHRARLQRKVRQEVREIVLKPPDNGMLVKGLIPVAHEVYAARKELHDCVRVTLKSIPIHVCSGLCCRLCEEVSIGDSPHQIRTCDVAGSLPTKAHYWVPGGIEHILPVIDSFHLLDRLGRAVSHEERLRVDRIPAIVELCVQAGVDIVEYPTKRRDYPVYNIAGKLIDFERKFSRDYSSGIDVEPHGFWLRKKDIEHADSMSVLADNDLQGIALQGMNAWEKMRSGALKLMQKYAVQTCGYCPEVQVGPKGHRVRMCHAYKHQMRAGQHAWQEATIDDLVPPVYVWHVPEPKHNGGQLLVHDLKRYYGKLPAALELFVLAGATVGEVYGRIMRADVVVPEPDEEKLVV</sequence>
<dbReference type="EMBL" id="KZ451886">
    <property type="protein sequence ID" value="PKA66398.1"/>
    <property type="molecule type" value="Genomic_DNA"/>
</dbReference>
<feature type="domain" description="APO" evidence="1">
    <location>
        <begin position="302"/>
        <end position="390"/>
    </location>
</feature>
<name>A0A2I0BF26_9ASPA</name>
<dbReference type="GO" id="GO:0003723">
    <property type="term" value="F:RNA binding"/>
    <property type="evidence" value="ECO:0007669"/>
    <property type="project" value="InterPro"/>
</dbReference>
<dbReference type="AlphaFoldDB" id="A0A2I0BF26"/>
<dbReference type="Pfam" id="PF05634">
    <property type="entry name" value="APO_RNA-bind"/>
    <property type="match status" value="2"/>
</dbReference>
<organism evidence="2 3">
    <name type="scientific">Apostasia shenzhenica</name>
    <dbReference type="NCBI Taxonomy" id="1088818"/>
    <lineage>
        <taxon>Eukaryota</taxon>
        <taxon>Viridiplantae</taxon>
        <taxon>Streptophyta</taxon>
        <taxon>Embryophyta</taxon>
        <taxon>Tracheophyta</taxon>
        <taxon>Spermatophyta</taxon>
        <taxon>Magnoliopsida</taxon>
        <taxon>Liliopsida</taxon>
        <taxon>Asparagales</taxon>
        <taxon>Orchidaceae</taxon>
        <taxon>Apostasioideae</taxon>
        <taxon>Apostasia</taxon>
    </lineage>
</organism>
<feature type="domain" description="APO" evidence="1">
    <location>
        <begin position="129"/>
        <end position="213"/>
    </location>
</feature>
<dbReference type="InterPro" id="IPR023342">
    <property type="entry name" value="APO_dom"/>
</dbReference>
<reference evidence="2 3" key="1">
    <citation type="journal article" date="2017" name="Nature">
        <title>The Apostasia genome and the evolution of orchids.</title>
        <authorList>
            <person name="Zhang G.Q."/>
            <person name="Liu K.W."/>
            <person name="Li Z."/>
            <person name="Lohaus R."/>
            <person name="Hsiao Y.Y."/>
            <person name="Niu S.C."/>
            <person name="Wang J.Y."/>
            <person name="Lin Y.C."/>
            <person name="Xu Q."/>
            <person name="Chen L.J."/>
            <person name="Yoshida K."/>
            <person name="Fujiwara S."/>
            <person name="Wang Z.W."/>
            <person name="Zhang Y.Q."/>
            <person name="Mitsuda N."/>
            <person name="Wang M."/>
            <person name="Liu G.H."/>
            <person name="Pecoraro L."/>
            <person name="Huang H.X."/>
            <person name="Xiao X.J."/>
            <person name="Lin M."/>
            <person name="Wu X.Y."/>
            <person name="Wu W.L."/>
            <person name="Chen Y.Y."/>
            <person name="Chang S.B."/>
            <person name="Sakamoto S."/>
            <person name="Ohme-Takagi M."/>
            <person name="Yagi M."/>
            <person name="Zeng S.J."/>
            <person name="Shen C.Y."/>
            <person name="Yeh C.M."/>
            <person name="Luo Y.B."/>
            <person name="Tsai W.C."/>
            <person name="Van de Peer Y."/>
            <person name="Liu Z.J."/>
        </authorList>
    </citation>
    <scope>NUCLEOTIDE SEQUENCE [LARGE SCALE GENOMIC DNA]</scope>
    <source>
        <strain evidence="3">cv. Shenzhen</strain>
        <tissue evidence="2">Stem</tissue>
    </source>
</reference>
<evidence type="ECO:0000259" key="1">
    <source>
        <dbReference type="PROSITE" id="PS51499"/>
    </source>
</evidence>